<dbReference type="SUPFAM" id="SSF46689">
    <property type="entry name" value="Homeodomain-like"/>
    <property type="match status" value="1"/>
</dbReference>
<evidence type="ECO:0000313" key="6">
    <source>
        <dbReference type="Proteomes" id="UP000545386"/>
    </source>
</evidence>
<dbReference type="InterPro" id="IPR035418">
    <property type="entry name" value="AraC-bd_2"/>
</dbReference>
<dbReference type="Pfam" id="PF12833">
    <property type="entry name" value="HTH_18"/>
    <property type="match status" value="1"/>
</dbReference>
<gene>
    <name evidence="5" type="ORF">GTU67_13480</name>
</gene>
<dbReference type="SMART" id="SM00342">
    <property type="entry name" value="HTH_ARAC"/>
    <property type="match status" value="1"/>
</dbReference>
<evidence type="ECO:0000256" key="3">
    <source>
        <dbReference type="ARBA" id="ARBA00023163"/>
    </source>
</evidence>
<reference evidence="5 6" key="1">
    <citation type="submission" date="2020-08" db="EMBL/GenBank/DDBJ databases">
        <title>Paraeoetvoesia sp. YC-7-48 draft genome sequence.</title>
        <authorList>
            <person name="Yao L."/>
        </authorList>
    </citation>
    <scope>NUCLEOTIDE SEQUENCE [LARGE SCALE GENOMIC DNA]</scope>
    <source>
        <strain evidence="6">YC-7-48</strain>
    </source>
</reference>
<evidence type="ECO:0000313" key="5">
    <source>
        <dbReference type="EMBL" id="MBC2770919.1"/>
    </source>
</evidence>
<name>A0A842HPQ6_9BURK</name>
<dbReference type="Pfam" id="PF14525">
    <property type="entry name" value="AraC_binding_2"/>
    <property type="match status" value="1"/>
</dbReference>
<dbReference type="PROSITE" id="PS00041">
    <property type="entry name" value="HTH_ARAC_FAMILY_1"/>
    <property type="match status" value="1"/>
</dbReference>
<dbReference type="GO" id="GO:0043565">
    <property type="term" value="F:sequence-specific DNA binding"/>
    <property type="evidence" value="ECO:0007669"/>
    <property type="project" value="InterPro"/>
</dbReference>
<keyword evidence="1" id="KW-0805">Transcription regulation</keyword>
<dbReference type="Gene3D" id="1.10.10.60">
    <property type="entry name" value="Homeodomain-like"/>
    <property type="match status" value="1"/>
</dbReference>
<comment type="caution">
    <text evidence="5">The sequence shown here is derived from an EMBL/GenBank/DDBJ whole genome shotgun (WGS) entry which is preliminary data.</text>
</comment>
<evidence type="ECO:0000256" key="2">
    <source>
        <dbReference type="ARBA" id="ARBA00023125"/>
    </source>
</evidence>
<keyword evidence="2" id="KW-0238">DNA-binding</keyword>
<dbReference type="InterPro" id="IPR009057">
    <property type="entry name" value="Homeodomain-like_sf"/>
</dbReference>
<dbReference type="InterPro" id="IPR018062">
    <property type="entry name" value="HTH_AraC-typ_CS"/>
</dbReference>
<dbReference type="PANTHER" id="PTHR46796:SF6">
    <property type="entry name" value="ARAC SUBFAMILY"/>
    <property type="match status" value="1"/>
</dbReference>
<dbReference type="PANTHER" id="PTHR46796">
    <property type="entry name" value="HTH-TYPE TRANSCRIPTIONAL ACTIVATOR RHAS-RELATED"/>
    <property type="match status" value="1"/>
</dbReference>
<dbReference type="InterPro" id="IPR018060">
    <property type="entry name" value="HTH_AraC"/>
</dbReference>
<proteinExistence type="predicted"/>
<dbReference type="Proteomes" id="UP000545386">
    <property type="component" value="Unassembled WGS sequence"/>
</dbReference>
<dbReference type="GO" id="GO:0003700">
    <property type="term" value="F:DNA-binding transcription factor activity"/>
    <property type="evidence" value="ECO:0007669"/>
    <property type="project" value="InterPro"/>
</dbReference>
<dbReference type="InterPro" id="IPR020449">
    <property type="entry name" value="Tscrpt_reg_AraC-type_HTH"/>
</dbReference>
<dbReference type="AlphaFoldDB" id="A0A842HPQ6"/>
<evidence type="ECO:0000259" key="4">
    <source>
        <dbReference type="PROSITE" id="PS01124"/>
    </source>
</evidence>
<protein>
    <submittedName>
        <fullName evidence="5">Helix-turn-helix domain-containing protein</fullName>
    </submittedName>
</protein>
<dbReference type="PRINTS" id="PR00032">
    <property type="entry name" value="HTHARAC"/>
</dbReference>
<dbReference type="PROSITE" id="PS01124">
    <property type="entry name" value="HTH_ARAC_FAMILY_2"/>
    <property type="match status" value="1"/>
</dbReference>
<dbReference type="EMBL" id="JACJUU010000014">
    <property type="protein sequence ID" value="MBC2770919.1"/>
    <property type="molecule type" value="Genomic_DNA"/>
</dbReference>
<keyword evidence="6" id="KW-1185">Reference proteome</keyword>
<dbReference type="InterPro" id="IPR050204">
    <property type="entry name" value="AraC_XylS_family_regulators"/>
</dbReference>
<evidence type="ECO:0000256" key="1">
    <source>
        <dbReference type="ARBA" id="ARBA00023015"/>
    </source>
</evidence>
<dbReference type="RefSeq" id="WP_185780574.1">
    <property type="nucleotide sequence ID" value="NZ_JACJUU010000014.1"/>
</dbReference>
<keyword evidence="3" id="KW-0804">Transcription</keyword>
<feature type="domain" description="HTH araC/xylS-type" evidence="4">
    <location>
        <begin position="219"/>
        <end position="318"/>
    </location>
</feature>
<sequence length="323" mass="34986">MDTAFVPVSHASTEAVPPDQRIEYWEAHNAAELVGLRCSDYSPAGLFVGERNFDLGALRLSDIRGAEHVIERPRQMIKTHPKDALFASVLLDGAAFFYQSGACITLKPGDIVVYPTVSPYLFGFSQPGTRQILVDISVTEGGAAGVFQRPAEPLKIDARSSRLSGVSQSLRTTLAGFVQQPLAGQALHVAQRIQFLLAQLMGVPDTASFQANVFDARFHKADAFIARHLCDPLLDAAAVAAHLHMSVRTLNRVFSAHNTTVAQRVWSQRLQLACTQLEADPAISIGQVALGCGFSTQAHFASSFKAAFGMTPSEYRRQFSVAS</sequence>
<organism evidence="5 6">
    <name type="scientific">Pusillimonas minor</name>
    <dbReference type="NCBI Taxonomy" id="2697024"/>
    <lineage>
        <taxon>Bacteria</taxon>
        <taxon>Pseudomonadati</taxon>
        <taxon>Pseudomonadota</taxon>
        <taxon>Betaproteobacteria</taxon>
        <taxon>Burkholderiales</taxon>
        <taxon>Alcaligenaceae</taxon>
        <taxon>Pusillimonas</taxon>
    </lineage>
</organism>
<accession>A0A842HPQ6</accession>